<evidence type="ECO:0000256" key="2">
    <source>
        <dbReference type="ARBA" id="ARBA00023125"/>
    </source>
</evidence>
<feature type="modified residue" description="4-aspartylphosphate" evidence="4">
    <location>
        <position position="59"/>
    </location>
</feature>
<evidence type="ECO:0000259" key="6">
    <source>
        <dbReference type="PROSITE" id="PS50110"/>
    </source>
</evidence>
<evidence type="ECO:0000313" key="7">
    <source>
        <dbReference type="EMBL" id="SOH93973.1"/>
    </source>
</evidence>
<dbReference type="Pfam" id="PF00072">
    <property type="entry name" value="Response_reg"/>
    <property type="match status" value="1"/>
</dbReference>
<dbReference type="PROSITE" id="PS50043">
    <property type="entry name" value="HTH_LUXR_2"/>
    <property type="match status" value="1"/>
</dbReference>
<dbReference type="GO" id="GO:0006355">
    <property type="term" value="P:regulation of DNA-templated transcription"/>
    <property type="evidence" value="ECO:0007669"/>
    <property type="project" value="InterPro"/>
</dbReference>
<dbReference type="SMART" id="SM00421">
    <property type="entry name" value="HTH_LUXR"/>
    <property type="match status" value="1"/>
</dbReference>
<evidence type="ECO:0000256" key="1">
    <source>
        <dbReference type="ARBA" id="ARBA00023015"/>
    </source>
</evidence>
<accession>A0A2C9CRZ2</accession>
<dbReference type="InterPro" id="IPR000792">
    <property type="entry name" value="Tscrpt_reg_LuxR_C"/>
</dbReference>
<dbReference type="PANTHER" id="PTHR43214">
    <property type="entry name" value="TWO-COMPONENT RESPONSE REGULATOR"/>
    <property type="match status" value="1"/>
</dbReference>
<evidence type="ECO:0000256" key="4">
    <source>
        <dbReference type="PROSITE-ProRule" id="PRU00169"/>
    </source>
</evidence>
<name>A0A2C9CRZ2_9RHOB</name>
<dbReference type="SUPFAM" id="SSF46894">
    <property type="entry name" value="C-terminal effector domain of the bipartite response regulators"/>
    <property type="match status" value="1"/>
</dbReference>
<keyword evidence="1" id="KW-0805">Transcription regulation</keyword>
<dbReference type="Proteomes" id="UP000220034">
    <property type="component" value="Unassembled WGS sequence"/>
</dbReference>
<dbReference type="Gene3D" id="3.40.50.2300">
    <property type="match status" value="1"/>
</dbReference>
<dbReference type="SMART" id="SM00448">
    <property type="entry name" value="REC"/>
    <property type="match status" value="1"/>
</dbReference>
<evidence type="ECO:0000259" key="5">
    <source>
        <dbReference type="PROSITE" id="PS50043"/>
    </source>
</evidence>
<dbReference type="AlphaFoldDB" id="A0A2C9CRZ2"/>
<protein>
    <submittedName>
        <fullName evidence="7">DNA-binding response regulator, NarL/FixJ family, contains REC and HTH domains</fullName>
    </submittedName>
</protein>
<dbReference type="OrthoDB" id="9814495at2"/>
<dbReference type="Pfam" id="PF00196">
    <property type="entry name" value="GerE"/>
    <property type="match status" value="1"/>
</dbReference>
<dbReference type="InterPro" id="IPR011006">
    <property type="entry name" value="CheY-like_superfamily"/>
</dbReference>
<evidence type="ECO:0000313" key="8">
    <source>
        <dbReference type="Proteomes" id="UP000220034"/>
    </source>
</evidence>
<keyword evidence="4" id="KW-0597">Phosphoprotein</keyword>
<feature type="domain" description="HTH luxR-type" evidence="5">
    <location>
        <begin position="150"/>
        <end position="215"/>
    </location>
</feature>
<gene>
    <name evidence="7" type="ORF">SAMN06273572_102652</name>
</gene>
<evidence type="ECO:0000256" key="3">
    <source>
        <dbReference type="ARBA" id="ARBA00023163"/>
    </source>
</evidence>
<dbReference type="GO" id="GO:0003677">
    <property type="term" value="F:DNA binding"/>
    <property type="evidence" value="ECO:0007669"/>
    <property type="project" value="UniProtKB-KW"/>
</dbReference>
<dbReference type="PANTHER" id="PTHR43214:SF41">
    <property type="entry name" value="NITRATE_NITRITE RESPONSE REGULATOR PROTEIN NARP"/>
    <property type="match status" value="1"/>
</dbReference>
<keyword evidence="2 7" id="KW-0238">DNA-binding</keyword>
<sequence>MSDSDISSVLIVEDRIHTADRLCAAVNAHPKLTVIGEAHLVERGLELLQQLRPRLLLTDLGLPDGSGVDLIRAASAADWDCDSLVVSVFGDEHRVISAIRAGARGYILKSAPSMDIGESMQSIIEGGSPMSPQIARFLLNLVGPERPDGMENADIGLTQREQEVLQAVARGYRRQEIADRLSISVGTVGNHVNAIYRKLEVSSNIEAVIQATRMGLL</sequence>
<dbReference type="CDD" id="cd06170">
    <property type="entry name" value="LuxR_C_like"/>
    <property type="match status" value="1"/>
</dbReference>
<keyword evidence="3" id="KW-0804">Transcription</keyword>
<dbReference type="InterPro" id="IPR039420">
    <property type="entry name" value="WalR-like"/>
</dbReference>
<reference evidence="8" key="1">
    <citation type="submission" date="2017-09" db="EMBL/GenBank/DDBJ databases">
        <authorList>
            <person name="Varghese N."/>
            <person name="Submissions S."/>
        </authorList>
    </citation>
    <scope>NUCLEOTIDE SEQUENCE [LARGE SCALE GENOMIC DNA]</scope>
    <source>
        <strain evidence="8">C7</strain>
    </source>
</reference>
<dbReference type="PROSITE" id="PS50110">
    <property type="entry name" value="RESPONSE_REGULATORY"/>
    <property type="match status" value="1"/>
</dbReference>
<feature type="domain" description="Response regulatory" evidence="6">
    <location>
        <begin position="8"/>
        <end position="124"/>
    </location>
</feature>
<organism evidence="7 8">
    <name type="scientific">Pontivivens marinum</name>
    <dbReference type="NCBI Taxonomy" id="1690039"/>
    <lineage>
        <taxon>Bacteria</taxon>
        <taxon>Pseudomonadati</taxon>
        <taxon>Pseudomonadota</taxon>
        <taxon>Alphaproteobacteria</taxon>
        <taxon>Rhodobacterales</taxon>
        <taxon>Paracoccaceae</taxon>
        <taxon>Pontivivens</taxon>
    </lineage>
</organism>
<dbReference type="GO" id="GO:0000160">
    <property type="term" value="P:phosphorelay signal transduction system"/>
    <property type="evidence" value="ECO:0007669"/>
    <property type="project" value="InterPro"/>
</dbReference>
<proteinExistence type="predicted"/>
<dbReference type="PRINTS" id="PR00038">
    <property type="entry name" value="HTHLUXR"/>
</dbReference>
<keyword evidence="8" id="KW-1185">Reference proteome</keyword>
<dbReference type="SUPFAM" id="SSF52172">
    <property type="entry name" value="CheY-like"/>
    <property type="match status" value="1"/>
</dbReference>
<dbReference type="InterPro" id="IPR016032">
    <property type="entry name" value="Sig_transdc_resp-reg_C-effctor"/>
</dbReference>
<dbReference type="EMBL" id="OCTN01000002">
    <property type="protein sequence ID" value="SOH93973.1"/>
    <property type="molecule type" value="Genomic_DNA"/>
</dbReference>
<dbReference type="RefSeq" id="WP_097929512.1">
    <property type="nucleotide sequence ID" value="NZ_OCTN01000002.1"/>
</dbReference>
<dbReference type="InterPro" id="IPR001789">
    <property type="entry name" value="Sig_transdc_resp-reg_receiver"/>
</dbReference>